<dbReference type="Pfam" id="PF06240">
    <property type="entry name" value="COXG"/>
    <property type="match status" value="1"/>
</dbReference>
<name>A0A7M3DTP5_RHILE</name>
<dbReference type="Gene3D" id="3.30.530.20">
    <property type="match status" value="1"/>
</dbReference>
<dbReference type="PANTHER" id="PTHR38588">
    <property type="entry name" value="BLL0334 PROTEIN"/>
    <property type="match status" value="1"/>
</dbReference>
<organism evidence="1 2">
    <name type="scientific">Rhizobium leguminosarum</name>
    <dbReference type="NCBI Taxonomy" id="384"/>
    <lineage>
        <taxon>Bacteria</taxon>
        <taxon>Pseudomonadati</taxon>
        <taxon>Pseudomonadota</taxon>
        <taxon>Alphaproteobacteria</taxon>
        <taxon>Hyphomicrobiales</taxon>
        <taxon>Rhizobiaceae</taxon>
        <taxon>Rhizobium/Agrobacterium group</taxon>
        <taxon>Rhizobium</taxon>
    </lineage>
</organism>
<dbReference type="SUPFAM" id="SSF55961">
    <property type="entry name" value="Bet v1-like"/>
    <property type="match status" value="1"/>
</dbReference>
<protein>
    <submittedName>
        <fullName evidence="1">Carbon monoxide dehydrogenase</fullName>
    </submittedName>
</protein>
<sequence>MMAVLLSGNYSLPASQAEVYAALNDADVLRECIPGCEELEARADGIFAAVVRLELGPLKTRFRGKVRLEDLDPPNGYRIIGEGDGGIAGFAKGGAALKLAPDGEGGTLLSYEAEANVNGKIAQLGQRLIASTSKKIADRFFQTLVKRLQNETVTAEAK</sequence>
<dbReference type="Proteomes" id="UP000292974">
    <property type="component" value="Unassembled WGS sequence"/>
</dbReference>
<gene>
    <name evidence="1" type="ORF">ELH90_10535</name>
</gene>
<accession>A0A7M3DTP5</accession>
<dbReference type="EMBL" id="SIOP01000001">
    <property type="protein sequence ID" value="TAY52063.1"/>
    <property type="molecule type" value="Genomic_DNA"/>
</dbReference>
<dbReference type="AlphaFoldDB" id="A0A7M3DTP5"/>
<proteinExistence type="predicted"/>
<dbReference type="InterPro" id="IPR023393">
    <property type="entry name" value="START-like_dom_sf"/>
</dbReference>
<dbReference type="CDD" id="cd05018">
    <property type="entry name" value="CoxG"/>
    <property type="match status" value="1"/>
</dbReference>
<comment type="caution">
    <text evidence="1">The sequence shown here is derived from an EMBL/GenBank/DDBJ whole genome shotgun (WGS) entry which is preliminary data.</text>
</comment>
<reference evidence="1 2" key="1">
    <citation type="submission" date="2019-02" db="EMBL/GenBank/DDBJ databases">
        <title>The genomic architecture of introgression among sibling species of bacteria.</title>
        <authorList>
            <person name="Cavassim M.I.A."/>
            <person name="Moeskjaer S."/>
            <person name="Moslemi C."/>
            <person name="Fields B."/>
            <person name="Bachmann A."/>
            <person name="Vilhjalmsson B."/>
            <person name="Schierup M.H."/>
            <person name="Young J.P.W."/>
            <person name="Andersen S.U."/>
        </authorList>
    </citation>
    <scope>NUCLEOTIDE SEQUENCE [LARGE SCALE GENOMIC DNA]</scope>
    <source>
        <strain evidence="1 2">SM135B</strain>
    </source>
</reference>
<evidence type="ECO:0000313" key="1">
    <source>
        <dbReference type="EMBL" id="TAY52063.1"/>
    </source>
</evidence>
<evidence type="ECO:0000313" key="2">
    <source>
        <dbReference type="Proteomes" id="UP000292974"/>
    </source>
</evidence>
<dbReference type="InterPro" id="IPR010419">
    <property type="entry name" value="CO_DH_gsu"/>
</dbReference>
<dbReference type="PANTHER" id="PTHR38588:SF1">
    <property type="entry name" value="BLL0334 PROTEIN"/>
    <property type="match status" value="1"/>
</dbReference>